<comment type="subcellular location">
    <subcellularLocation>
        <location evidence="1">Nucleus</location>
    </subcellularLocation>
</comment>
<evidence type="ECO:0000313" key="6">
    <source>
        <dbReference type="EMBL" id="ODV70782.1"/>
    </source>
</evidence>
<comment type="similarity">
    <text evidence="3">Belongs to the eukaryotic RPB4 RNA polymerase subunit family.</text>
</comment>
<dbReference type="GeneID" id="30990396"/>
<feature type="compositionally biased region" description="Acidic residues" evidence="4">
    <location>
        <begin position="82"/>
        <end position="97"/>
    </location>
</feature>
<feature type="region of interest" description="Disordered" evidence="4">
    <location>
        <begin position="76"/>
        <end position="97"/>
    </location>
</feature>
<feature type="region of interest" description="Disordered" evidence="4">
    <location>
        <begin position="1"/>
        <end position="24"/>
    </location>
</feature>
<keyword evidence="7" id="KW-1185">Reference proteome</keyword>
<dbReference type="GO" id="GO:0030880">
    <property type="term" value="C:RNA polymerase complex"/>
    <property type="evidence" value="ECO:0007669"/>
    <property type="project" value="InterPro"/>
</dbReference>
<name>A0A1E4RU35_CYBJN</name>
<keyword evidence="2" id="KW-0539">Nucleus</keyword>
<accession>A0A1E4RU35</accession>
<dbReference type="InterPro" id="IPR038324">
    <property type="entry name" value="Rpb4/RPC9_sf"/>
</dbReference>
<dbReference type="GO" id="GO:0000166">
    <property type="term" value="F:nucleotide binding"/>
    <property type="evidence" value="ECO:0007669"/>
    <property type="project" value="InterPro"/>
</dbReference>
<dbReference type="OMA" id="EPLHPFE"/>
<dbReference type="OrthoDB" id="2186918at2759"/>
<dbReference type="STRING" id="983966.A0A1E4RU35"/>
<dbReference type="Gene3D" id="1.20.1250.40">
    <property type="match status" value="1"/>
</dbReference>
<dbReference type="InterPro" id="IPR005574">
    <property type="entry name" value="Rpb4/RPC9"/>
</dbReference>
<dbReference type="GO" id="GO:0005634">
    <property type="term" value="C:nucleus"/>
    <property type="evidence" value="ECO:0007669"/>
    <property type="project" value="UniProtKB-SubCell"/>
</dbReference>
<dbReference type="Pfam" id="PF03874">
    <property type="entry name" value="RNA_pol_Rpb4"/>
    <property type="match status" value="1"/>
</dbReference>
<proteinExistence type="inferred from homology"/>
<evidence type="ECO:0000256" key="4">
    <source>
        <dbReference type="SAM" id="MobiDB-lite"/>
    </source>
</evidence>
<dbReference type="PANTHER" id="PTHR21297">
    <property type="entry name" value="DNA-DIRECTED RNA POLYMERASE II"/>
    <property type="match status" value="1"/>
</dbReference>
<dbReference type="GO" id="GO:0006352">
    <property type="term" value="P:DNA-templated transcription initiation"/>
    <property type="evidence" value="ECO:0007669"/>
    <property type="project" value="InterPro"/>
</dbReference>
<dbReference type="InterPro" id="IPR006590">
    <property type="entry name" value="RNA_pol_Rpb4/RPC9_core"/>
</dbReference>
<reference evidence="6 7" key="1">
    <citation type="journal article" date="2016" name="Proc. Natl. Acad. Sci. U.S.A.">
        <title>Comparative genomics of biotechnologically important yeasts.</title>
        <authorList>
            <person name="Riley R."/>
            <person name="Haridas S."/>
            <person name="Wolfe K.H."/>
            <person name="Lopes M.R."/>
            <person name="Hittinger C.T."/>
            <person name="Goeker M."/>
            <person name="Salamov A.A."/>
            <person name="Wisecaver J.H."/>
            <person name="Long T.M."/>
            <person name="Calvey C.H."/>
            <person name="Aerts A.L."/>
            <person name="Barry K.W."/>
            <person name="Choi C."/>
            <person name="Clum A."/>
            <person name="Coughlan A.Y."/>
            <person name="Deshpande S."/>
            <person name="Douglass A.P."/>
            <person name="Hanson S.J."/>
            <person name="Klenk H.-P."/>
            <person name="LaButti K.M."/>
            <person name="Lapidus A."/>
            <person name="Lindquist E.A."/>
            <person name="Lipzen A.M."/>
            <person name="Meier-Kolthoff J.P."/>
            <person name="Ohm R.A."/>
            <person name="Otillar R.P."/>
            <person name="Pangilinan J.L."/>
            <person name="Peng Y."/>
            <person name="Rokas A."/>
            <person name="Rosa C.A."/>
            <person name="Scheuner C."/>
            <person name="Sibirny A.A."/>
            <person name="Slot J.C."/>
            <person name="Stielow J.B."/>
            <person name="Sun H."/>
            <person name="Kurtzman C.P."/>
            <person name="Blackwell M."/>
            <person name="Grigoriev I.V."/>
            <person name="Jeffries T.W."/>
        </authorList>
    </citation>
    <scope>NUCLEOTIDE SEQUENCE [LARGE SCALE GENOMIC DNA]</scope>
    <source>
        <strain evidence="7">ATCC 18201 / CBS 1600 / BCRC 20928 / JCM 3617 / NBRC 0987 / NRRL Y-1542</strain>
    </source>
</reference>
<dbReference type="AlphaFoldDB" id="A0A1E4RU35"/>
<organism evidence="6 7">
    <name type="scientific">Cyberlindnera jadinii (strain ATCC 18201 / CBS 1600 / BCRC 20928 / JCM 3617 / NBRC 0987 / NRRL Y-1542)</name>
    <name type="common">Torula yeast</name>
    <name type="synonym">Candida utilis</name>
    <dbReference type="NCBI Taxonomy" id="983966"/>
    <lineage>
        <taxon>Eukaryota</taxon>
        <taxon>Fungi</taxon>
        <taxon>Dikarya</taxon>
        <taxon>Ascomycota</taxon>
        <taxon>Saccharomycotina</taxon>
        <taxon>Saccharomycetes</taxon>
        <taxon>Phaffomycetales</taxon>
        <taxon>Phaffomycetaceae</taxon>
        <taxon>Cyberlindnera</taxon>
    </lineage>
</organism>
<dbReference type="EMBL" id="KV453950">
    <property type="protein sequence ID" value="ODV70782.1"/>
    <property type="molecule type" value="Genomic_DNA"/>
</dbReference>
<dbReference type="InterPro" id="IPR010997">
    <property type="entry name" value="HRDC-like_sf"/>
</dbReference>
<dbReference type="RefSeq" id="XP_020067821.1">
    <property type="nucleotide sequence ID" value="XM_020216000.1"/>
</dbReference>
<dbReference type="Proteomes" id="UP000094389">
    <property type="component" value="Unassembled WGS sequence"/>
</dbReference>
<evidence type="ECO:0000313" key="7">
    <source>
        <dbReference type="Proteomes" id="UP000094389"/>
    </source>
</evidence>
<gene>
    <name evidence="6" type="ORF">CYBJADRAFT_169946</name>
</gene>
<protein>
    <submittedName>
        <fullName evidence="6">RNA polymerase II subunit B32</fullName>
    </submittedName>
</protein>
<dbReference type="InterPro" id="IPR045222">
    <property type="entry name" value="Rpb4-like"/>
</dbReference>
<feature type="domain" description="RNA polymerase Rpb4/RPC9 core" evidence="5">
    <location>
        <begin position="75"/>
        <end position="197"/>
    </location>
</feature>
<evidence type="ECO:0000256" key="2">
    <source>
        <dbReference type="ARBA" id="ARBA00023242"/>
    </source>
</evidence>
<evidence type="ECO:0000259" key="5">
    <source>
        <dbReference type="SMART" id="SM00657"/>
    </source>
</evidence>
<evidence type="ECO:0000256" key="3">
    <source>
        <dbReference type="ARBA" id="ARBA00025724"/>
    </source>
</evidence>
<dbReference type="SMART" id="SM00657">
    <property type="entry name" value="RPOL4c"/>
    <property type="match status" value="1"/>
</dbReference>
<evidence type="ECO:0000256" key="1">
    <source>
        <dbReference type="ARBA" id="ARBA00004123"/>
    </source>
</evidence>
<dbReference type="SUPFAM" id="SSF47819">
    <property type="entry name" value="HRDC-like"/>
    <property type="match status" value="1"/>
</dbReference>
<sequence length="197" mass="21559">MNVSTSTAGVRRRTARGNLDEEENAATLNLGPEFDIHQIGHDGEVSDLIALNLSEARILIRSALKMRKKVMTPNGEFKDTADVDMDDLDDDDGNDEDNNEIAKAAIAVGANEVLKKTLDYLSAFSRFRDTETVAAVEALLKAPENSDLHPFEVAQLGSLACDDVDEAKTLIPSLANKKSDDELKTILNQLSRLETPY</sequence>